<dbReference type="RefSeq" id="XP_003956144.1">
    <property type="nucleotide sequence ID" value="XM_003956095.1"/>
</dbReference>
<proteinExistence type="predicted"/>
<dbReference type="GeneID" id="13884929"/>
<dbReference type="InterPro" id="IPR001142">
    <property type="entry name" value="DUP/COS"/>
</dbReference>
<dbReference type="Pfam" id="PF00674">
    <property type="entry name" value="DUP"/>
    <property type="match status" value="1"/>
</dbReference>
<dbReference type="AlphaFoldDB" id="H2ARK9"/>
<sequence length="211" mass="24552">MTHYFNELFHLKTFQIPFGMLMCAVVLSTFSILIFNNGGFAMLLFFIALFSSLGTGITSLLTFTSDLTISSNVRLFQYIIEYRPNIDPHAWNIITSSINLYLFEQGEWSTPYRFYDGQSTYAYFKGMILKQTSSKHHNSQIEGREGDIEMNLINGNNTSAINSVIRKYYEFPPLTDDFEFKKLQEKATEAYIKSLDEYWRAQFPEANQYFP</sequence>
<organism evidence="2 3">
    <name type="scientific">Kazachstania africana (strain ATCC 22294 / BCRC 22015 / CBS 2517 / CECT 1963 / NBRC 1671 / NRRL Y-8276)</name>
    <name type="common">Yeast</name>
    <name type="synonym">Kluyveromyces africanus</name>
    <dbReference type="NCBI Taxonomy" id="1071382"/>
    <lineage>
        <taxon>Eukaryota</taxon>
        <taxon>Fungi</taxon>
        <taxon>Dikarya</taxon>
        <taxon>Ascomycota</taxon>
        <taxon>Saccharomycotina</taxon>
        <taxon>Saccharomycetes</taxon>
        <taxon>Saccharomycetales</taxon>
        <taxon>Saccharomycetaceae</taxon>
        <taxon>Kazachstania</taxon>
    </lineage>
</organism>
<keyword evidence="3" id="KW-1185">Reference proteome</keyword>
<keyword evidence="1" id="KW-1133">Transmembrane helix</keyword>
<dbReference type="EMBL" id="HE650823">
    <property type="protein sequence ID" value="CCF57009.1"/>
    <property type="molecule type" value="Genomic_DNA"/>
</dbReference>
<evidence type="ECO:0000256" key="1">
    <source>
        <dbReference type="SAM" id="Phobius"/>
    </source>
</evidence>
<feature type="transmembrane region" description="Helical" evidence="1">
    <location>
        <begin position="42"/>
        <end position="63"/>
    </location>
</feature>
<dbReference type="InParanoid" id="H2ARK9"/>
<name>H2ARK9_KAZAF</name>
<dbReference type="HOGENOM" id="CLU_081384_0_1_1"/>
<feature type="transmembrane region" description="Helical" evidence="1">
    <location>
        <begin position="14"/>
        <end position="35"/>
    </location>
</feature>
<dbReference type="OrthoDB" id="4061733at2759"/>
<keyword evidence="1" id="KW-0472">Membrane</keyword>
<dbReference type="Proteomes" id="UP000005220">
    <property type="component" value="Chromosome 3"/>
</dbReference>
<evidence type="ECO:0000313" key="3">
    <source>
        <dbReference type="Proteomes" id="UP000005220"/>
    </source>
</evidence>
<keyword evidence="1" id="KW-0812">Transmembrane</keyword>
<accession>H2ARK9</accession>
<reference evidence="2 3" key="1">
    <citation type="journal article" date="2011" name="Proc. Natl. Acad. Sci. U.S.A.">
        <title>Evolutionary erosion of yeast sex chromosomes by mating-type switching accidents.</title>
        <authorList>
            <person name="Gordon J.L."/>
            <person name="Armisen D."/>
            <person name="Proux-Wera E."/>
            <person name="Oheigeartaigh S.S."/>
            <person name="Byrne K.P."/>
            <person name="Wolfe K.H."/>
        </authorList>
    </citation>
    <scope>NUCLEOTIDE SEQUENCE [LARGE SCALE GENOMIC DNA]</scope>
    <source>
        <strain evidence="3">ATCC 22294 / BCRC 22015 / CBS 2517 / CECT 1963 / NBRC 1671 / NRRL Y-8276</strain>
    </source>
</reference>
<gene>
    <name evidence="2" type="primary">KAFR0C00130</name>
    <name evidence="2" type="ORF">KAFR_0C00130</name>
</gene>
<protein>
    <submittedName>
        <fullName evidence="2">Uncharacterized protein</fullName>
    </submittedName>
</protein>
<evidence type="ECO:0000313" key="2">
    <source>
        <dbReference type="EMBL" id="CCF57009.1"/>
    </source>
</evidence>
<dbReference type="KEGG" id="kaf:KAFR_0C00130"/>